<evidence type="ECO:0000313" key="4">
    <source>
        <dbReference type="Proteomes" id="UP000663852"/>
    </source>
</evidence>
<feature type="compositionally biased region" description="Basic residues" evidence="1">
    <location>
        <begin position="56"/>
        <end position="66"/>
    </location>
</feature>
<evidence type="ECO:0000256" key="1">
    <source>
        <dbReference type="SAM" id="MobiDB-lite"/>
    </source>
</evidence>
<comment type="caution">
    <text evidence="3">The sequence shown here is derived from an EMBL/GenBank/DDBJ whole genome shotgun (WGS) entry which is preliminary data.</text>
</comment>
<gene>
    <name evidence="3" type="ORF">EDS130_LOCUS33117</name>
</gene>
<evidence type="ECO:0000313" key="3">
    <source>
        <dbReference type="EMBL" id="CAF1348101.1"/>
    </source>
</evidence>
<keyword evidence="2" id="KW-0812">Transmembrane</keyword>
<dbReference type="Proteomes" id="UP000663852">
    <property type="component" value="Unassembled WGS sequence"/>
</dbReference>
<feature type="region of interest" description="Disordered" evidence="1">
    <location>
        <begin position="51"/>
        <end position="184"/>
    </location>
</feature>
<reference evidence="3" key="1">
    <citation type="submission" date="2021-02" db="EMBL/GenBank/DDBJ databases">
        <authorList>
            <person name="Nowell W R."/>
        </authorList>
    </citation>
    <scope>NUCLEOTIDE SEQUENCE</scope>
</reference>
<proteinExistence type="predicted"/>
<protein>
    <submittedName>
        <fullName evidence="3">Uncharacterized protein</fullName>
    </submittedName>
</protein>
<organism evidence="3 4">
    <name type="scientific">Adineta ricciae</name>
    <name type="common">Rotifer</name>
    <dbReference type="NCBI Taxonomy" id="249248"/>
    <lineage>
        <taxon>Eukaryota</taxon>
        <taxon>Metazoa</taxon>
        <taxon>Spiralia</taxon>
        <taxon>Gnathifera</taxon>
        <taxon>Rotifera</taxon>
        <taxon>Eurotatoria</taxon>
        <taxon>Bdelloidea</taxon>
        <taxon>Adinetida</taxon>
        <taxon>Adinetidae</taxon>
        <taxon>Adineta</taxon>
    </lineage>
</organism>
<sequence length="430" mass="48787">MRTGERTERKSKQTDNTCSFVSADVVLRVRKVVFFHHGINFHLTYIHSTRSETMPNKKRQQARHNAKQATNDLHEVSTPVFSPSVAESELTTDSTNKVELPVTTNTTSQPSTVPKPAWGPRQEPPQNITTPKPVWGSGQQPSAIPKSTADSSTRTSTRIERSYSVVPTTNQPTRNSSRESRCQSVVSTRRRRYICSVVPDSAVLTPIRRPDNGGTSGTEVLVYTNHFKVDMDDAIINQYDVDIHSIDNRGITRSARKDERWEVVKKIVQENENFPMAINETESLTSHESKFSGIWYPTFVADANHMFISSSEYIKLSNLTSTQITLTITETSYYIKNRQLPIAKLREIIFHNLLFTIVCIEIFHLCILLCKLMIIPPLKFIGKYFVKLNQFISKKTKESITRDILMDDHSTVTTITTTTTTKDCNVIQIS</sequence>
<dbReference type="AlphaFoldDB" id="A0A815H1P9"/>
<feature type="compositionally biased region" description="Low complexity" evidence="1">
    <location>
        <begin position="147"/>
        <end position="156"/>
    </location>
</feature>
<feature type="compositionally biased region" description="Polar residues" evidence="1">
    <location>
        <begin position="89"/>
        <end position="112"/>
    </location>
</feature>
<dbReference type="EMBL" id="CAJNOJ010000261">
    <property type="protein sequence ID" value="CAF1348101.1"/>
    <property type="molecule type" value="Genomic_DNA"/>
</dbReference>
<feature type="compositionally biased region" description="Polar residues" evidence="1">
    <location>
        <begin position="165"/>
        <end position="175"/>
    </location>
</feature>
<accession>A0A815H1P9</accession>
<name>A0A815H1P9_ADIRI</name>
<keyword evidence="2" id="KW-0472">Membrane</keyword>
<feature type="transmembrane region" description="Helical" evidence="2">
    <location>
        <begin position="348"/>
        <end position="370"/>
    </location>
</feature>
<keyword evidence="2" id="KW-1133">Transmembrane helix</keyword>
<evidence type="ECO:0000256" key="2">
    <source>
        <dbReference type="SAM" id="Phobius"/>
    </source>
</evidence>